<keyword evidence="3 6" id="KW-0560">Oxidoreductase</keyword>
<dbReference type="Pfam" id="PF00296">
    <property type="entry name" value="Bac_luciferase"/>
    <property type="match status" value="1"/>
</dbReference>
<feature type="domain" description="Luciferase-like" evidence="5">
    <location>
        <begin position="30"/>
        <end position="314"/>
    </location>
</feature>
<evidence type="ECO:0000313" key="6">
    <source>
        <dbReference type="EMBL" id="MFD0626778.1"/>
    </source>
</evidence>
<reference evidence="7" key="1">
    <citation type="journal article" date="2019" name="Int. J. Syst. Evol. Microbiol.">
        <title>The Global Catalogue of Microorganisms (GCM) 10K type strain sequencing project: providing services to taxonomists for standard genome sequencing and annotation.</title>
        <authorList>
            <consortium name="The Broad Institute Genomics Platform"/>
            <consortium name="The Broad Institute Genome Sequencing Center for Infectious Disease"/>
            <person name="Wu L."/>
            <person name="Ma J."/>
        </authorList>
    </citation>
    <scope>NUCLEOTIDE SEQUENCE [LARGE SCALE GENOMIC DNA]</scope>
    <source>
        <strain evidence="7">JCM 12607</strain>
    </source>
</reference>
<dbReference type="PANTHER" id="PTHR30137:SF16">
    <property type="entry name" value="BLL0895 PROTEIN"/>
    <property type="match status" value="1"/>
</dbReference>
<dbReference type="SUPFAM" id="SSF51679">
    <property type="entry name" value="Bacterial luciferase-like"/>
    <property type="match status" value="1"/>
</dbReference>
<dbReference type="Gene3D" id="3.20.20.30">
    <property type="entry name" value="Luciferase-like domain"/>
    <property type="match status" value="1"/>
</dbReference>
<sequence>MTRPYIGFGAFISPLHPPGEDPSLLMWRDMELVEWLDQLGLDEAWVGEHHTGGWGTIGSPEVFLAAAAERTKHIRLGTGVTSLPYHHPYMVASRIVQLDHMTRGRVILGVGAGSSPGDAHMLGIAPGEQRRMNGEALEAVLELLEGRGPVNRKTDWFVLQDAHLQHRPYRREGIEVAISSATSPLSMQLAGRHGLSTLSFASPRPGGSPPDLRRQWEYAEEAAAASGRSVSRENWRLVVNVYVAESRKQALEDLRVGSAAWMRGYFGDIVGFPVDSLGVEPGREIEFLVESGAAIVGSPDEVSEGIERLYESSGGFGKLLVTGADWASRENTKRSFELLARFVAPRFNGSLRSLDSSRDWVMSRRGEFVPQALNAVKRAFSDSGVDVPQLTVPERPEPA</sequence>
<evidence type="ECO:0000256" key="1">
    <source>
        <dbReference type="ARBA" id="ARBA00010426"/>
    </source>
</evidence>
<dbReference type="InterPro" id="IPR050766">
    <property type="entry name" value="Bact_Lucif_Oxidored"/>
</dbReference>
<protein>
    <submittedName>
        <fullName evidence="6">LLM class flavin-dependent oxidoreductase</fullName>
        <ecNumber evidence="6">1.-.-.-</ecNumber>
    </submittedName>
</protein>
<dbReference type="EC" id="1.-.-.-" evidence="6"/>
<comment type="similarity">
    <text evidence="1">Belongs to the bacterial luciferase oxidoreductase family.</text>
</comment>
<evidence type="ECO:0000259" key="5">
    <source>
        <dbReference type="Pfam" id="PF00296"/>
    </source>
</evidence>
<evidence type="ECO:0000256" key="3">
    <source>
        <dbReference type="ARBA" id="ARBA00023002"/>
    </source>
</evidence>
<evidence type="ECO:0000256" key="2">
    <source>
        <dbReference type="ARBA" id="ARBA00022630"/>
    </source>
</evidence>
<keyword evidence="2" id="KW-0285">Flavoprotein</keyword>
<evidence type="ECO:0000313" key="7">
    <source>
        <dbReference type="Proteomes" id="UP001596915"/>
    </source>
</evidence>
<dbReference type="GO" id="GO:0016491">
    <property type="term" value="F:oxidoreductase activity"/>
    <property type="evidence" value="ECO:0007669"/>
    <property type="project" value="UniProtKB-KW"/>
</dbReference>
<keyword evidence="7" id="KW-1185">Reference proteome</keyword>
<organism evidence="6 7">
    <name type="scientific">Streptomyces sanglieri</name>
    <dbReference type="NCBI Taxonomy" id="193460"/>
    <lineage>
        <taxon>Bacteria</taxon>
        <taxon>Bacillati</taxon>
        <taxon>Actinomycetota</taxon>
        <taxon>Actinomycetes</taxon>
        <taxon>Kitasatosporales</taxon>
        <taxon>Streptomycetaceae</taxon>
        <taxon>Streptomyces</taxon>
    </lineage>
</organism>
<dbReference type="InterPro" id="IPR011251">
    <property type="entry name" value="Luciferase-like_dom"/>
</dbReference>
<dbReference type="InterPro" id="IPR036661">
    <property type="entry name" value="Luciferase-like_sf"/>
</dbReference>
<dbReference type="Proteomes" id="UP001596915">
    <property type="component" value="Unassembled WGS sequence"/>
</dbReference>
<evidence type="ECO:0000256" key="4">
    <source>
        <dbReference type="ARBA" id="ARBA00023033"/>
    </source>
</evidence>
<accession>A0ABW2WZP4</accession>
<dbReference type="PANTHER" id="PTHR30137">
    <property type="entry name" value="LUCIFERASE-LIKE MONOOXYGENASE"/>
    <property type="match status" value="1"/>
</dbReference>
<keyword evidence="4" id="KW-0503">Monooxygenase</keyword>
<proteinExistence type="inferred from homology"/>
<name>A0ABW2WZP4_9ACTN</name>
<dbReference type="EMBL" id="JBHTGL010000008">
    <property type="protein sequence ID" value="MFD0626778.1"/>
    <property type="molecule type" value="Genomic_DNA"/>
</dbReference>
<comment type="caution">
    <text evidence="6">The sequence shown here is derived from an EMBL/GenBank/DDBJ whole genome shotgun (WGS) entry which is preliminary data.</text>
</comment>
<gene>
    <name evidence="6" type="ORF">ACFQ2K_32850</name>
</gene>